<proteinExistence type="predicted"/>
<dbReference type="EMBL" id="JANEYF010003892">
    <property type="protein sequence ID" value="KAJ8933234.1"/>
    <property type="molecule type" value="Genomic_DNA"/>
</dbReference>
<accession>A0AAV8X2H0</accession>
<evidence type="ECO:0000313" key="1">
    <source>
        <dbReference type="EMBL" id="KAJ8933234.1"/>
    </source>
</evidence>
<sequence>QLHYLYDKETPQDSCSFTKLPIPKNTYKDAEKENVVQDINCRSFTNNFINIIEKHRTMISQPISLRDLLEAGLSMQVSDKRHLKTSTSN</sequence>
<feature type="non-terminal residue" evidence="1">
    <location>
        <position position="89"/>
    </location>
</feature>
<name>A0AAV8X2H0_9CUCU</name>
<reference evidence="1" key="1">
    <citation type="journal article" date="2023" name="Insect Mol. Biol.">
        <title>Genome sequencing provides insights into the evolution of gene families encoding plant cell wall-degrading enzymes in longhorned beetles.</title>
        <authorList>
            <person name="Shin N.R."/>
            <person name="Okamura Y."/>
            <person name="Kirsch R."/>
            <person name="Pauchet Y."/>
        </authorList>
    </citation>
    <scope>NUCLEOTIDE SEQUENCE</scope>
    <source>
        <strain evidence="1">RBIC_L_NR</strain>
    </source>
</reference>
<dbReference type="Proteomes" id="UP001162156">
    <property type="component" value="Unassembled WGS sequence"/>
</dbReference>
<feature type="non-terminal residue" evidence="1">
    <location>
        <position position="1"/>
    </location>
</feature>
<organism evidence="1 2">
    <name type="scientific">Rhamnusium bicolor</name>
    <dbReference type="NCBI Taxonomy" id="1586634"/>
    <lineage>
        <taxon>Eukaryota</taxon>
        <taxon>Metazoa</taxon>
        <taxon>Ecdysozoa</taxon>
        <taxon>Arthropoda</taxon>
        <taxon>Hexapoda</taxon>
        <taxon>Insecta</taxon>
        <taxon>Pterygota</taxon>
        <taxon>Neoptera</taxon>
        <taxon>Endopterygota</taxon>
        <taxon>Coleoptera</taxon>
        <taxon>Polyphaga</taxon>
        <taxon>Cucujiformia</taxon>
        <taxon>Chrysomeloidea</taxon>
        <taxon>Cerambycidae</taxon>
        <taxon>Lepturinae</taxon>
        <taxon>Rhagiini</taxon>
        <taxon>Rhamnusium</taxon>
    </lineage>
</organism>
<protein>
    <submittedName>
        <fullName evidence="1">Uncharacterized protein</fullName>
    </submittedName>
</protein>
<keyword evidence="2" id="KW-1185">Reference proteome</keyword>
<gene>
    <name evidence="1" type="ORF">NQ314_014143</name>
</gene>
<comment type="caution">
    <text evidence="1">The sequence shown here is derived from an EMBL/GenBank/DDBJ whole genome shotgun (WGS) entry which is preliminary data.</text>
</comment>
<evidence type="ECO:0000313" key="2">
    <source>
        <dbReference type="Proteomes" id="UP001162156"/>
    </source>
</evidence>
<dbReference type="AlphaFoldDB" id="A0AAV8X2H0"/>